<feature type="transmembrane region" description="Helical" evidence="1">
    <location>
        <begin position="134"/>
        <end position="153"/>
    </location>
</feature>
<dbReference type="Pfam" id="PF00884">
    <property type="entry name" value="Sulfatase"/>
    <property type="match status" value="1"/>
</dbReference>
<keyword evidence="3" id="KW-0378">Hydrolase</keyword>
<dbReference type="EMBL" id="JAAKZH010000002">
    <property type="protein sequence ID" value="NGO63129.1"/>
    <property type="molecule type" value="Genomic_DNA"/>
</dbReference>
<name>A0A6M1RVI1_9HYPH</name>
<organism evidence="3 4">
    <name type="scientific">Rhizobium daejeonense</name>
    <dbReference type="NCBI Taxonomy" id="240521"/>
    <lineage>
        <taxon>Bacteria</taxon>
        <taxon>Pseudomonadati</taxon>
        <taxon>Pseudomonadota</taxon>
        <taxon>Alphaproteobacteria</taxon>
        <taxon>Hyphomicrobiales</taxon>
        <taxon>Rhizobiaceae</taxon>
        <taxon>Rhizobium/Agrobacterium group</taxon>
        <taxon>Rhizobium</taxon>
    </lineage>
</organism>
<dbReference type="Gene3D" id="3.40.720.10">
    <property type="entry name" value="Alkaline Phosphatase, subunit A"/>
    <property type="match status" value="1"/>
</dbReference>
<reference evidence="3 4" key="1">
    <citation type="submission" date="2020-02" db="EMBL/GenBank/DDBJ databases">
        <title>Genome sequence of the type strain CCBAU10050 of Rhizobium daejeonense.</title>
        <authorList>
            <person name="Gao J."/>
            <person name="Sun J."/>
        </authorList>
    </citation>
    <scope>NUCLEOTIDE SEQUENCE [LARGE SCALE GENOMIC DNA]</scope>
    <source>
        <strain evidence="3 4">CCBAU10050</strain>
    </source>
</reference>
<evidence type="ECO:0000313" key="3">
    <source>
        <dbReference type="EMBL" id="NGO63129.1"/>
    </source>
</evidence>
<proteinExistence type="predicted"/>
<sequence>MLTIVNAASSFLVVVLFLWSPRSAYLNSGEADFPFPLLSYLWPLMLMGLGVVFIVSLIHLLLPRKGRAWFAVLIVFLSLMVGAETFILMPDFGAFTGRSVDLSASWVRYIFESITIVLTLSLAWQWTRAPAFPSILLGSLAVVLSISSLWSAVSEAKSGPDPADDATVFSRDEKNLLIVLLDGFPSDVFEEIVDADSGWRSRLEGFTYFPDTVGVSPTTFLALPSIHSGEVYSPGTPLQPFFTSSVGDHSFLSDLSTAGYTSLLVNPMNGVCPKNTQCVPAGIVLGDYVRLQKTGMARLFGLSLFSAAPLGLKKAVYDDGRWVFPPLVADERITDHNVEGVETLKFFSANLAAERSVPTAKFIHILTPHLPVVIGDGCKYSGHTIPATREAFLTQAKCALGAFEDLVTSLRKNGLYDNTAIVLLSDHGQAIPSRKANADGDWKKLSGWANPLLAVKPLGAAGPMEVSSAPKWLAEIPSIICEMMEDCETSAAGSQKARIFNYYEWKNEYWGADEIPVDRFTVSGPPWDARSWKAQ</sequence>
<dbReference type="AlphaFoldDB" id="A0A6M1RVI1"/>
<accession>A0A6M1RVI1</accession>
<feature type="transmembrane region" description="Helical" evidence="1">
    <location>
        <begin position="69"/>
        <end position="89"/>
    </location>
</feature>
<feature type="domain" description="Sulfatase N-terminal" evidence="2">
    <location>
        <begin position="204"/>
        <end position="436"/>
    </location>
</feature>
<dbReference type="InterPro" id="IPR017850">
    <property type="entry name" value="Alkaline_phosphatase_core_sf"/>
</dbReference>
<gene>
    <name evidence="3" type="ORF">G6N76_05540</name>
</gene>
<keyword evidence="3" id="KW-0808">Transferase</keyword>
<evidence type="ECO:0000256" key="1">
    <source>
        <dbReference type="SAM" id="Phobius"/>
    </source>
</evidence>
<feature type="transmembrane region" description="Helical" evidence="1">
    <location>
        <begin position="40"/>
        <end position="62"/>
    </location>
</feature>
<dbReference type="GO" id="GO:0016740">
    <property type="term" value="F:transferase activity"/>
    <property type="evidence" value="ECO:0007669"/>
    <property type="project" value="UniProtKB-KW"/>
</dbReference>
<protein>
    <submittedName>
        <fullName evidence="3">Sulfatase-like hydrolase/transferase</fullName>
    </submittedName>
</protein>
<keyword evidence="1" id="KW-1133">Transmembrane helix</keyword>
<keyword evidence="1" id="KW-0812">Transmembrane</keyword>
<evidence type="ECO:0000259" key="2">
    <source>
        <dbReference type="Pfam" id="PF00884"/>
    </source>
</evidence>
<dbReference type="SUPFAM" id="SSF53649">
    <property type="entry name" value="Alkaline phosphatase-like"/>
    <property type="match status" value="1"/>
</dbReference>
<comment type="caution">
    <text evidence="3">The sequence shown here is derived from an EMBL/GenBank/DDBJ whole genome shotgun (WGS) entry which is preliminary data.</text>
</comment>
<dbReference type="RefSeq" id="WP_163904639.1">
    <property type="nucleotide sequence ID" value="NZ_CP048427.1"/>
</dbReference>
<feature type="transmembrane region" description="Helical" evidence="1">
    <location>
        <begin position="109"/>
        <end position="127"/>
    </location>
</feature>
<keyword evidence="1" id="KW-0472">Membrane</keyword>
<evidence type="ECO:0000313" key="4">
    <source>
        <dbReference type="Proteomes" id="UP000477849"/>
    </source>
</evidence>
<keyword evidence="4" id="KW-1185">Reference proteome</keyword>
<dbReference type="InterPro" id="IPR000917">
    <property type="entry name" value="Sulfatase_N"/>
</dbReference>
<dbReference type="GO" id="GO:0016787">
    <property type="term" value="F:hydrolase activity"/>
    <property type="evidence" value="ECO:0007669"/>
    <property type="project" value="UniProtKB-KW"/>
</dbReference>
<dbReference type="Proteomes" id="UP000477849">
    <property type="component" value="Unassembled WGS sequence"/>
</dbReference>